<dbReference type="Gene3D" id="1.20.1530.20">
    <property type="match status" value="1"/>
</dbReference>
<evidence type="ECO:0000313" key="7">
    <source>
        <dbReference type="Proteomes" id="UP000238327"/>
    </source>
</evidence>
<dbReference type="STRING" id="1001585.MDS_2040"/>
<dbReference type="RefSeq" id="WP_106740497.1">
    <property type="nucleotide sequence ID" value="NZ_CP027657.1"/>
</dbReference>
<protein>
    <submittedName>
        <fullName evidence="6">Bile acid:sodium symporter</fullName>
    </submittedName>
</protein>
<feature type="transmembrane region" description="Helical" evidence="5">
    <location>
        <begin position="136"/>
        <end position="158"/>
    </location>
</feature>
<dbReference type="InterPro" id="IPR004710">
    <property type="entry name" value="Bilac:Na_transpt"/>
</dbReference>
<dbReference type="EMBL" id="CP027657">
    <property type="protein sequence ID" value="AVO55309.1"/>
    <property type="molecule type" value="Genomic_DNA"/>
</dbReference>
<feature type="transmembrane region" description="Helical" evidence="5">
    <location>
        <begin position="200"/>
        <end position="219"/>
    </location>
</feature>
<accession>A0A2R3QU35</accession>
<feature type="transmembrane region" description="Helical" evidence="5">
    <location>
        <begin position="6"/>
        <end position="29"/>
    </location>
</feature>
<evidence type="ECO:0000256" key="3">
    <source>
        <dbReference type="ARBA" id="ARBA00022989"/>
    </source>
</evidence>
<dbReference type="PANTHER" id="PTHR10361:SF24">
    <property type="entry name" value="P3 PROTEIN"/>
    <property type="match status" value="1"/>
</dbReference>
<evidence type="ECO:0000256" key="4">
    <source>
        <dbReference type="ARBA" id="ARBA00023136"/>
    </source>
</evidence>
<proteinExistence type="predicted"/>
<reference evidence="6 7" key="1">
    <citation type="submission" date="2018-03" db="EMBL/GenBank/DDBJ databases">
        <title>Complete genome sequence and methylome analysis of Pseudomonas mendocina NEB 698.</title>
        <authorList>
            <person name="Morgan R.D."/>
        </authorList>
    </citation>
    <scope>NUCLEOTIDE SEQUENCE [LARGE SCALE GENOMIC DNA]</scope>
    <source>
        <strain evidence="6 7">NEB698</strain>
    </source>
</reference>
<dbReference type="OrthoDB" id="9806785at2"/>
<dbReference type="PANTHER" id="PTHR10361">
    <property type="entry name" value="SODIUM-BILE ACID COTRANSPORTER"/>
    <property type="match status" value="1"/>
</dbReference>
<dbReference type="Proteomes" id="UP000238327">
    <property type="component" value="Chromosome"/>
</dbReference>
<keyword evidence="4 5" id="KW-0472">Membrane</keyword>
<dbReference type="InterPro" id="IPR038770">
    <property type="entry name" value="Na+/solute_symporter_sf"/>
</dbReference>
<dbReference type="InterPro" id="IPR002657">
    <property type="entry name" value="BilAc:Na_symport/Acr3"/>
</dbReference>
<organism evidence="6 7">
    <name type="scientific">Ectopseudomonas mendocina</name>
    <name type="common">Pseudomonas mendocina</name>
    <dbReference type="NCBI Taxonomy" id="300"/>
    <lineage>
        <taxon>Bacteria</taxon>
        <taxon>Pseudomonadati</taxon>
        <taxon>Pseudomonadota</taxon>
        <taxon>Gammaproteobacteria</taxon>
        <taxon>Pseudomonadales</taxon>
        <taxon>Pseudomonadaceae</taxon>
        <taxon>Ectopseudomonas</taxon>
    </lineage>
</organism>
<feature type="transmembrane region" description="Helical" evidence="5">
    <location>
        <begin position="261"/>
        <end position="282"/>
    </location>
</feature>
<feature type="transmembrane region" description="Helical" evidence="5">
    <location>
        <begin position="100"/>
        <end position="124"/>
    </location>
</feature>
<evidence type="ECO:0000256" key="5">
    <source>
        <dbReference type="SAM" id="Phobius"/>
    </source>
</evidence>
<feature type="transmembrane region" description="Helical" evidence="5">
    <location>
        <begin position="231"/>
        <end position="255"/>
    </location>
</feature>
<feature type="transmembrane region" description="Helical" evidence="5">
    <location>
        <begin position="67"/>
        <end position="88"/>
    </location>
</feature>
<dbReference type="AlphaFoldDB" id="A0A2R3QU35"/>
<keyword evidence="3 5" id="KW-1133">Transmembrane helix</keyword>
<evidence type="ECO:0000313" key="6">
    <source>
        <dbReference type="EMBL" id="AVO55309.1"/>
    </source>
</evidence>
<feature type="transmembrane region" description="Helical" evidence="5">
    <location>
        <begin position="41"/>
        <end position="61"/>
    </location>
</feature>
<sequence>MTASLLSTVFLPLALGIIMLGLGLSLTLADFTRVVKYPKPVMIGLGCQILLLPLACFFLVKGFQLEAALAVGMMLLAASPGGTTANLYSHLAHGDVALNITLTAVNSVIAILTMPLIVNLSLMYFMDGDQAIPLQFAKVVQVFAIVLGPVAIGMWIRSRFSSFAARMEKPVKIISALFLALIVLLAVVKDWQTFVDYAPLVGLAALSFNLLSLGVGYFVPRLLKLSQRQAVAIGMEIGIHNGTLAIALALSPMLLNNPTMAIPAAIYSIIMFFTAGIFGWWVNRVHGASLAREEAAEQG</sequence>
<feature type="transmembrane region" description="Helical" evidence="5">
    <location>
        <begin position="170"/>
        <end position="188"/>
    </location>
</feature>
<dbReference type="Pfam" id="PF01758">
    <property type="entry name" value="SBF"/>
    <property type="match status" value="1"/>
</dbReference>
<gene>
    <name evidence="6" type="ORF">C7A17_21950</name>
</gene>
<comment type="subcellular location">
    <subcellularLocation>
        <location evidence="1">Membrane</location>
        <topology evidence="1">Multi-pass membrane protein</topology>
    </subcellularLocation>
</comment>
<evidence type="ECO:0000256" key="2">
    <source>
        <dbReference type="ARBA" id="ARBA00022692"/>
    </source>
</evidence>
<keyword evidence="2 5" id="KW-0812">Transmembrane</keyword>
<name>A0A2R3QU35_ECTME</name>
<dbReference type="GO" id="GO:0016020">
    <property type="term" value="C:membrane"/>
    <property type="evidence" value="ECO:0007669"/>
    <property type="project" value="UniProtKB-SubCell"/>
</dbReference>
<evidence type="ECO:0000256" key="1">
    <source>
        <dbReference type="ARBA" id="ARBA00004141"/>
    </source>
</evidence>